<protein>
    <recommendedName>
        <fullName evidence="3">Antitoxin</fullName>
    </recommendedName>
</protein>
<dbReference type="EMBL" id="JAGGJX010000008">
    <property type="protein sequence ID" value="MBP1856399.1"/>
    <property type="molecule type" value="Genomic_DNA"/>
</dbReference>
<comment type="caution">
    <text evidence="1">The sequence shown here is derived from an EMBL/GenBank/DDBJ whole genome shotgun (WGS) entry which is preliminary data.</text>
</comment>
<keyword evidence="2" id="KW-1185">Reference proteome</keyword>
<accession>A0ABS4EEM6</accession>
<evidence type="ECO:0000313" key="2">
    <source>
        <dbReference type="Proteomes" id="UP000767291"/>
    </source>
</evidence>
<proteinExistence type="predicted"/>
<gene>
    <name evidence="1" type="ORF">J2Z43_002851</name>
</gene>
<dbReference type="Proteomes" id="UP000767291">
    <property type="component" value="Unassembled WGS sequence"/>
</dbReference>
<reference evidence="1 2" key="1">
    <citation type="submission" date="2021-03" db="EMBL/GenBank/DDBJ databases">
        <title>Genomic Encyclopedia of Type Strains, Phase IV (KMG-IV): sequencing the most valuable type-strain genomes for metagenomic binning, comparative biology and taxonomic classification.</title>
        <authorList>
            <person name="Goeker M."/>
        </authorList>
    </citation>
    <scope>NUCLEOTIDE SEQUENCE [LARGE SCALE GENOMIC DNA]</scope>
    <source>
        <strain evidence="1 2">DSM 1289</strain>
    </source>
</reference>
<name>A0ABS4EEM6_9FIRM</name>
<sequence>MEIKIRNLSATTVNELNLISKKKGITRQQLLKNYIDKLALSYEVIEVESKYETLVKKVLGVIDLNTKTINSFMEENIIDLNNSKEEY</sequence>
<organism evidence="1 2">
    <name type="scientific">Metaclostridioides mangenotii</name>
    <dbReference type="NCBI Taxonomy" id="1540"/>
    <lineage>
        <taxon>Bacteria</taxon>
        <taxon>Bacillati</taxon>
        <taxon>Bacillota</taxon>
        <taxon>Clostridia</taxon>
        <taxon>Peptostreptococcales</taxon>
        <taxon>Peptostreptococcaceae</taxon>
        <taxon>Metaclostridioides</taxon>
    </lineage>
</organism>
<evidence type="ECO:0008006" key="3">
    <source>
        <dbReference type="Google" id="ProtNLM"/>
    </source>
</evidence>
<dbReference type="RefSeq" id="WP_209457710.1">
    <property type="nucleotide sequence ID" value="NZ_BAAACS010000005.1"/>
</dbReference>
<evidence type="ECO:0000313" key="1">
    <source>
        <dbReference type="EMBL" id="MBP1856399.1"/>
    </source>
</evidence>